<gene>
    <name evidence="3" type="ORF">NBRC111894_1346</name>
</gene>
<evidence type="ECO:0000313" key="3">
    <source>
        <dbReference type="EMBL" id="GAY75792.1"/>
    </source>
</evidence>
<sequence length="120" mass="13336">MVESVRAALNTLCTSLSIPKQPVLMKNKNIQHLYTPVKGRCKSATSLIDLVARLHPTPALGGLPKKMLWLGFVRMKQWTAVFTLLRSVGLMLAITVNLMSVYVLRCFAAMKLYCLPDAAF</sequence>
<keyword evidence="1" id="KW-0472">Membrane</keyword>
<keyword evidence="1" id="KW-0812">Transmembrane</keyword>
<feature type="transmembrane region" description="Helical" evidence="1">
    <location>
        <begin position="78"/>
        <end position="104"/>
    </location>
</feature>
<protein>
    <submittedName>
        <fullName evidence="3">Isochorismate synthase</fullName>
        <ecNumber evidence="3">5.4.4.2</ecNumber>
    </submittedName>
</protein>
<organism evidence="3 4">
    <name type="scientific">Sporolactobacillus inulinus</name>
    <dbReference type="NCBI Taxonomy" id="2078"/>
    <lineage>
        <taxon>Bacteria</taxon>
        <taxon>Bacillati</taxon>
        <taxon>Bacillota</taxon>
        <taxon>Bacilli</taxon>
        <taxon>Bacillales</taxon>
        <taxon>Sporolactobacillaceae</taxon>
        <taxon>Sporolactobacillus</taxon>
    </lineage>
</organism>
<dbReference type="EMBL" id="BEXB01000008">
    <property type="protein sequence ID" value="GAY75792.1"/>
    <property type="molecule type" value="Genomic_DNA"/>
</dbReference>
<dbReference type="InterPro" id="IPR005801">
    <property type="entry name" value="ADC_synthase"/>
</dbReference>
<accession>A0A4Y1Z9R4</accession>
<name>A0A4Y1Z9R4_9BACL</name>
<comment type="caution">
    <text evidence="3">The sequence shown here is derived from an EMBL/GenBank/DDBJ whole genome shotgun (WGS) entry which is preliminary data.</text>
</comment>
<dbReference type="GO" id="GO:0008909">
    <property type="term" value="F:isochorismate synthase activity"/>
    <property type="evidence" value="ECO:0007669"/>
    <property type="project" value="UniProtKB-EC"/>
</dbReference>
<dbReference type="Proteomes" id="UP000319716">
    <property type="component" value="Unassembled WGS sequence"/>
</dbReference>
<dbReference type="PANTHER" id="PTHR42839">
    <property type="entry name" value="ISOCHORISMATE SYNTHASE ENTC"/>
    <property type="match status" value="1"/>
</dbReference>
<evidence type="ECO:0000313" key="4">
    <source>
        <dbReference type="Proteomes" id="UP000319716"/>
    </source>
</evidence>
<feature type="domain" description="Chorismate-utilising enzyme C-terminal" evidence="2">
    <location>
        <begin position="2"/>
        <end position="67"/>
    </location>
</feature>
<dbReference type="PANTHER" id="PTHR42839:SF1">
    <property type="entry name" value="ISOCHORISMATE SYNTHASE MENF"/>
    <property type="match status" value="1"/>
</dbReference>
<dbReference type="AlphaFoldDB" id="A0A4Y1Z9R4"/>
<keyword evidence="1" id="KW-1133">Transmembrane helix</keyword>
<dbReference type="GO" id="GO:0009697">
    <property type="term" value="P:salicylic acid biosynthetic process"/>
    <property type="evidence" value="ECO:0007669"/>
    <property type="project" value="TreeGrafter"/>
</dbReference>
<proteinExistence type="predicted"/>
<dbReference type="Pfam" id="PF00425">
    <property type="entry name" value="Chorismate_bind"/>
    <property type="match status" value="1"/>
</dbReference>
<dbReference type="InterPro" id="IPR015890">
    <property type="entry name" value="Chorismate_C"/>
</dbReference>
<reference evidence="3 4" key="1">
    <citation type="submission" date="2017-11" db="EMBL/GenBank/DDBJ databases">
        <title>Draft Genome Sequence of Sporolactobacillus inulinus NBRC 111894 Isolated from Koso, a Japanese Sugar-Vegetable Fermented Beverage.</title>
        <authorList>
            <person name="Chiou T.Y."/>
            <person name="Oshima K."/>
            <person name="Suda W."/>
            <person name="Hattori M."/>
            <person name="Takahashi T."/>
        </authorList>
    </citation>
    <scope>NUCLEOTIDE SEQUENCE [LARGE SCALE GENOMIC DNA]</scope>
    <source>
        <strain evidence="3 4">NBRC111894</strain>
    </source>
</reference>
<evidence type="ECO:0000259" key="2">
    <source>
        <dbReference type="Pfam" id="PF00425"/>
    </source>
</evidence>
<dbReference type="SUPFAM" id="SSF56322">
    <property type="entry name" value="ADC synthase"/>
    <property type="match status" value="1"/>
</dbReference>
<dbReference type="Gene3D" id="3.60.120.10">
    <property type="entry name" value="Anthranilate synthase"/>
    <property type="match status" value="1"/>
</dbReference>
<evidence type="ECO:0000256" key="1">
    <source>
        <dbReference type="SAM" id="Phobius"/>
    </source>
</evidence>
<keyword evidence="3" id="KW-0413">Isomerase</keyword>
<dbReference type="EC" id="5.4.4.2" evidence="3"/>